<gene>
    <name evidence="1" type="ORF">H9L19_08180</name>
</gene>
<dbReference type="AlphaFoldDB" id="A0A7G9T5F0"/>
<reference evidence="1 2" key="1">
    <citation type="submission" date="2020-08" db="EMBL/GenBank/DDBJ databases">
        <title>Genome sequence of Weissella diestrammenae KACC 16890T.</title>
        <authorList>
            <person name="Hyun D.-W."/>
            <person name="Bae J.-W."/>
        </authorList>
    </citation>
    <scope>NUCLEOTIDE SEQUENCE [LARGE SCALE GENOMIC DNA]</scope>
    <source>
        <strain evidence="1 2">KACC 16890</strain>
    </source>
</reference>
<dbReference type="KEGG" id="wdi:H9L19_08180"/>
<keyword evidence="2" id="KW-1185">Reference proteome</keyword>
<dbReference type="PIRSF" id="PIRSF037260">
    <property type="entry name" value="UPF0223"/>
    <property type="match status" value="1"/>
</dbReference>
<dbReference type="EMBL" id="CP060724">
    <property type="protein sequence ID" value="QNN75325.1"/>
    <property type="molecule type" value="Genomic_DNA"/>
</dbReference>
<dbReference type="InterPro" id="IPR007920">
    <property type="entry name" value="UPF0223"/>
</dbReference>
<evidence type="ECO:0000313" key="1">
    <source>
        <dbReference type="EMBL" id="QNN75325.1"/>
    </source>
</evidence>
<protein>
    <submittedName>
        <fullName evidence="1">UPF0223 family protein</fullName>
    </submittedName>
</protein>
<sequence>MIRDANFNYPMLPGWQTADIVIVSALYSAVSKAYEGGIDRDELLSAYRAFKTVVTQKSEEKQLGRQFEAESHYSIYAVMQVAKKSQQRRVRMGDA</sequence>
<accession>A0A7G9T5F0</accession>
<evidence type="ECO:0000313" key="2">
    <source>
        <dbReference type="Proteomes" id="UP000515800"/>
    </source>
</evidence>
<proteinExistence type="predicted"/>
<dbReference type="InterPro" id="IPR023324">
    <property type="entry name" value="BH2638-like_sf"/>
</dbReference>
<organism evidence="1 2">
    <name type="scientific">Weissella diestrammenae</name>
    <dbReference type="NCBI Taxonomy" id="1162633"/>
    <lineage>
        <taxon>Bacteria</taxon>
        <taxon>Bacillati</taxon>
        <taxon>Bacillota</taxon>
        <taxon>Bacilli</taxon>
        <taxon>Lactobacillales</taxon>
        <taxon>Lactobacillaceae</taxon>
        <taxon>Weissella</taxon>
    </lineage>
</organism>
<dbReference type="NCBIfam" id="NF003353">
    <property type="entry name" value="PRK04387.1"/>
    <property type="match status" value="1"/>
</dbReference>
<dbReference type="Proteomes" id="UP000515800">
    <property type="component" value="Chromosome"/>
</dbReference>
<dbReference type="Gene3D" id="1.10.220.80">
    <property type="entry name" value="BH2638-like"/>
    <property type="match status" value="1"/>
</dbReference>
<dbReference type="SUPFAM" id="SSF158504">
    <property type="entry name" value="BH2638-like"/>
    <property type="match status" value="1"/>
</dbReference>
<dbReference type="RefSeq" id="WP_187529159.1">
    <property type="nucleotide sequence ID" value="NZ_CP060724.1"/>
</dbReference>
<dbReference type="Pfam" id="PF05256">
    <property type="entry name" value="UPF0223"/>
    <property type="match status" value="1"/>
</dbReference>
<name>A0A7G9T5F0_9LACO</name>